<dbReference type="InterPro" id="IPR024659">
    <property type="entry name" value="Phage_coat_Gp5"/>
</dbReference>
<evidence type="ECO:0000313" key="1">
    <source>
        <dbReference type="EMBL" id="OTI63810.1"/>
    </source>
</evidence>
<dbReference type="EMBL" id="NFFZ01000003">
    <property type="protein sequence ID" value="OTI63810.1"/>
    <property type="molecule type" value="Genomic_DNA"/>
</dbReference>
<comment type="caution">
    <text evidence="1">The sequence shown here is derived from an EMBL/GenBank/DDBJ whole genome shotgun (WGS) entry which is preliminary data.</text>
</comment>
<dbReference type="Proteomes" id="UP000194857">
    <property type="component" value="Unassembled WGS sequence"/>
</dbReference>
<name>A0A241XSQ5_PSEAI</name>
<gene>
    <name evidence="1" type="ORF">CAZ10_06195</name>
</gene>
<sequence length="399" mass="42690">MANSLLTIDMITREALRLFINSNAFLKNVDRQYDDQFARTGAKIGDTLRIRLPNDYTVRTGKTASIQDTVEQNRSLTVSTQQGVDLSFSSAERALKLDDFSDRVLRPAMNNLAGAVALSLMGNAESVSNMIFKDNGSGGIATPDASTWLLAGAKLDNNSAPRDRRKIMLDPLTQARTVSSLAGLFNPQQKISGQFSTGEMSRDTLGFDWYMDQTVLKRTNGTFTAGTVNGAGQTGTTLTTNAITGTLNKGDVITIAGVLAVNRVTKQSTGELQQFVVTANVAPGATSIPIYPAITPGKVAYATVTASPANGAALTLIGGAGVTFRKNLAYYPEAFTLATADLELPRGVHEASRQVYDGISMRAVTAYNVTSDDFITRLDILYGHTTLRPEWGVAVADVL</sequence>
<reference evidence="1 2" key="1">
    <citation type="submission" date="2017-05" db="EMBL/GenBank/DDBJ databases">
        <authorList>
            <person name="Song R."/>
            <person name="Chenine A.L."/>
            <person name="Ruprecht R.M."/>
        </authorList>
    </citation>
    <scope>NUCLEOTIDE SEQUENCE [LARGE SCALE GENOMIC DNA]</scope>
    <source>
        <strain evidence="1 2">S567_C10_BS</strain>
    </source>
</reference>
<accession>A0A241XSQ5</accession>
<organism evidence="1 2">
    <name type="scientific">Pseudomonas aeruginosa</name>
    <dbReference type="NCBI Taxonomy" id="287"/>
    <lineage>
        <taxon>Bacteria</taxon>
        <taxon>Pseudomonadati</taxon>
        <taxon>Pseudomonadota</taxon>
        <taxon>Gammaproteobacteria</taxon>
        <taxon>Pseudomonadales</taxon>
        <taxon>Pseudomonadaceae</taxon>
        <taxon>Pseudomonas</taxon>
    </lineage>
</organism>
<dbReference type="Pfam" id="PF11651">
    <property type="entry name" value="P22_CoatProtein"/>
    <property type="match status" value="1"/>
</dbReference>
<evidence type="ECO:0008006" key="3">
    <source>
        <dbReference type="Google" id="ProtNLM"/>
    </source>
</evidence>
<dbReference type="AlphaFoldDB" id="A0A241XSQ5"/>
<proteinExistence type="predicted"/>
<evidence type="ECO:0000313" key="2">
    <source>
        <dbReference type="Proteomes" id="UP000194857"/>
    </source>
</evidence>
<dbReference type="RefSeq" id="WP_086250731.1">
    <property type="nucleotide sequence ID" value="NZ_NFFZ01000003.1"/>
</dbReference>
<protein>
    <recommendedName>
        <fullName evidence="3">P22 coat-protein 5 family protein</fullName>
    </recommendedName>
</protein>
<dbReference type="Gene3D" id="2.40.30.240">
    <property type="match status" value="1"/>
</dbReference>